<evidence type="ECO:0000256" key="2">
    <source>
        <dbReference type="ARBA" id="ARBA00022898"/>
    </source>
</evidence>
<evidence type="ECO:0000256" key="1">
    <source>
        <dbReference type="ARBA" id="ARBA00001933"/>
    </source>
</evidence>
<keyword evidence="2" id="KW-0663">Pyridoxal phosphate</keyword>
<dbReference type="Pfam" id="PF00291">
    <property type="entry name" value="PALP"/>
    <property type="match status" value="1"/>
</dbReference>
<reference evidence="4 5" key="1">
    <citation type="submission" date="2019-04" db="EMBL/GenBank/DDBJ databases">
        <title>Pedobacter sp. AR-3-17 sp. nov., isolated from Arctic soil.</title>
        <authorList>
            <person name="Dahal R.H."/>
            <person name="Kim D.-U."/>
        </authorList>
    </citation>
    <scope>NUCLEOTIDE SEQUENCE [LARGE SCALE GENOMIC DNA]</scope>
    <source>
        <strain evidence="4 5">AR-3-17</strain>
    </source>
</reference>
<dbReference type="SUPFAM" id="SSF53686">
    <property type="entry name" value="Tryptophan synthase beta subunit-like PLP-dependent enzymes"/>
    <property type="match status" value="1"/>
</dbReference>
<dbReference type="GO" id="GO:0008838">
    <property type="term" value="F:diaminopropionate ammonia-lyase activity"/>
    <property type="evidence" value="ECO:0007669"/>
    <property type="project" value="UniProtKB-EC"/>
</dbReference>
<protein>
    <submittedName>
        <fullName evidence="4">Diaminopropionate ammonia-lyase</fullName>
        <ecNumber evidence="4">4.3.1.15</ecNumber>
    </submittedName>
</protein>
<keyword evidence="4" id="KW-0456">Lyase</keyword>
<evidence type="ECO:0000259" key="3">
    <source>
        <dbReference type="Pfam" id="PF00291"/>
    </source>
</evidence>
<dbReference type="PANTHER" id="PTHR42937">
    <property type="match status" value="1"/>
</dbReference>
<proteinExistence type="predicted"/>
<evidence type="ECO:0000313" key="4">
    <source>
        <dbReference type="EMBL" id="TKC00548.1"/>
    </source>
</evidence>
<comment type="caution">
    <text evidence="4">The sequence shown here is derived from an EMBL/GenBank/DDBJ whole genome shotgun (WGS) entry which is preliminary data.</text>
</comment>
<comment type="cofactor">
    <cofactor evidence="1">
        <name>pyridoxal 5'-phosphate</name>
        <dbReference type="ChEBI" id="CHEBI:597326"/>
    </cofactor>
</comment>
<name>A0A4U1CA41_9SPHI</name>
<keyword evidence="5" id="KW-1185">Reference proteome</keyword>
<accession>A0A4U1CA41</accession>
<dbReference type="InterPro" id="IPR036052">
    <property type="entry name" value="TrpB-like_PALP_sf"/>
</dbReference>
<sequence length="372" mass="41018">MIDYHIQQPNCIVNHNLTTEILKNSEALKYHQTLAEYKSTPLVQLKNLATKYGVGNIYIKDESHRFGLNAFKALGASYAIYKTLQTDRNISTFCTATDGNHGRAVAWASKKEGKKAVVFVPQDTVASRIKAIENEGAKVVVINGNYDETCIAAAKIGEENGWKLIQDTSSENYEEIPAQIMAGYLTHFQELESTLHLISNPKIDVVFLQAGVGSWAAAGIWYYLNRYGHQKPKIVLVEPYESDGILASFKARKPVTPQGNFKTIMAGLNCGIPSLSAWDIIKNGVDISIKIRDEFAEQAIRDLYYPSGSDERIIAGESGVGGLAGFIAIMTKNGFQKVKEELQIAPTSNILFFNTEGATDPVNFNKIIANKD</sequence>
<dbReference type="InterPro" id="IPR001926">
    <property type="entry name" value="TrpB-like_PALP"/>
</dbReference>
<dbReference type="Gene3D" id="3.40.50.1100">
    <property type="match status" value="2"/>
</dbReference>
<organism evidence="4 5">
    <name type="scientific">Pedobacter cryophilus</name>
    <dbReference type="NCBI Taxonomy" id="2571271"/>
    <lineage>
        <taxon>Bacteria</taxon>
        <taxon>Pseudomonadati</taxon>
        <taxon>Bacteroidota</taxon>
        <taxon>Sphingobacteriia</taxon>
        <taxon>Sphingobacteriales</taxon>
        <taxon>Sphingobacteriaceae</taxon>
        <taxon>Pedobacter</taxon>
    </lineage>
</organism>
<evidence type="ECO:0000313" key="5">
    <source>
        <dbReference type="Proteomes" id="UP000308181"/>
    </source>
</evidence>
<gene>
    <name evidence="4" type="ORF">FA046_02380</name>
</gene>
<dbReference type="PANTHER" id="PTHR42937:SF1">
    <property type="entry name" value="DIAMINOPROPIONATE AMMONIA-LYASE"/>
    <property type="match status" value="1"/>
</dbReference>
<dbReference type="AlphaFoldDB" id="A0A4U1CA41"/>
<dbReference type="OrthoDB" id="34584at2"/>
<dbReference type="EMBL" id="SWBP01000001">
    <property type="protein sequence ID" value="TKC00548.1"/>
    <property type="molecule type" value="Genomic_DNA"/>
</dbReference>
<dbReference type="EC" id="4.3.1.15" evidence="4"/>
<dbReference type="RefSeq" id="WP_136824756.1">
    <property type="nucleotide sequence ID" value="NZ_SWBP01000001.1"/>
</dbReference>
<dbReference type="Proteomes" id="UP000308181">
    <property type="component" value="Unassembled WGS sequence"/>
</dbReference>
<dbReference type="NCBIfam" id="NF006058">
    <property type="entry name" value="PRK08206.1"/>
    <property type="match status" value="1"/>
</dbReference>
<feature type="domain" description="Tryptophan synthase beta chain-like PALP" evidence="3">
    <location>
        <begin position="37"/>
        <end position="328"/>
    </location>
</feature>